<dbReference type="EMBL" id="FJOG01000012">
    <property type="protein sequence ID" value="CZR58534.1"/>
    <property type="molecule type" value="Genomic_DNA"/>
</dbReference>
<name>A0A1L7X0J2_9HELO</name>
<sequence length="484" mass="54242">MPAAMDSKSKVSFGFPSNPPKKPAAMFSHNEKEIETHITIMGRKEDQNELKKLTPHWVQSHGMSWPQVADFRLYRFMHEQDSYHRKLEILHLNMACQFLTQGTMIEGCQSSIQEVLLYKVAKRMHHLHDEMVKTDVIEFRNGRYQKTREFFNIWQSRTEYWPPSNANETANNKRSLSDDAGQGESTTGVQDPPGTGGSSDWKKDLMVLESAPSSPLSVDSYRISPSLSEKNVDCGKKRQKVSGTEHEQQRHQLQTTSFASTAPPSADMKTNADPAEIASSQIKPPTPPKTPERNIQIIAIQTPPTTPATPSSRTPHPLAQGQMMASPTTISRTPGWAKSKSSSTSPQTAFVQPSRPPKNVNTTITITVSIFIKAVAGNYDLENPVPATILRDSSVQQFFEIFSRRSGITLADLKFLRFIHNIQGRKMNFISRQCNAEEWEKFKEGLRDRVSVSKQDNEKKTKFRILIAAGNDDGEEGGEDLGGL</sequence>
<feature type="region of interest" description="Disordered" evidence="1">
    <location>
        <begin position="162"/>
        <end position="201"/>
    </location>
</feature>
<accession>A0A1L7X0J2</accession>
<feature type="compositionally biased region" description="Polar residues" evidence="1">
    <location>
        <begin position="339"/>
        <end position="351"/>
    </location>
</feature>
<feature type="region of interest" description="Disordered" evidence="1">
    <location>
        <begin position="303"/>
        <end position="322"/>
    </location>
</feature>
<feature type="compositionally biased region" description="Polar residues" evidence="1">
    <location>
        <begin position="251"/>
        <end position="263"/>
    </location>
</feature>
<evidence type="ECO:0000313" key="3">
    <source>
        <dbReference type="Proteomes" id="UP000184330"/>
    </source>
</evidence>
<dbReference type="AlphaFoldDB" id="A0A1L7X0J2"/>
<gene>
    <name evidence="2" type="ORF">PAC_08426</name>
</gene>
<organism evidence="2 3">
    <name type="scientific">Phialocephala subalpina</name>
    <dbReference type="NCBI Taxonomy" id="576137"/>
    <lineage>
        <taxon>Eukaryota</taxon>
        <taxon>Fungi</taxon>
        <taxon>Dikarya</taxon>
        <taxon>Ascomycota</taxon>
        <taxon>Pezizomycotina</taxon>
        <taxon>Leotiomycetes</taxon>
        <taxon>Helotiales</taxon>
        <taxon>Mollisiaceae</taxon>
        <taxon>Phialocephala</taxon>
        <taxon>Phialocephala fortinii species complex</taxon>
    </lineage>
</organism>
<reference evidence="2 3" key="1">
    <citation type="submission" date="2016-03" db="EMBL/GenBank/DDBJ databases">
        <authorList>
            <person name="Ploux O."/>
        </authorList>
    </citation>
    <scope>NUCLEOTIDE SEQUENCE [LARGE SCALE GENOMIC DNA]</scope>
    <source>
        <strain evidence="2 3">UAMH 11012</strain>
    </source>
</reference>
<feature type="compositionally biased region" description="Polar residues" evidence="1">
    <location>
        <begin position="162"/>
        <end position="174"/>
    </location>
</feature>
<evidence type="ECO:0000256" key="1">
    <source>
        <dbReference type="SAM" id="MobiDB-lite"/>
    </source>
</evidence>
<proteinExistence type="predicted"/>
<feature type="region of interest" description="Disordered" evidence="1">
    <location>
        <begin position="228"/>
        <end position="271"/>
    </location>
</feature>
<feature type="region of interest" description="Disordered" evidence="1">
    <location>
        <begin position="330"/>
        <end position="356"/>
    </location>
</feature>
<dbReference type="Proteomes" id="UP000184330">
    <property type="component" value="Unassembled WGS sequence"/>
</dbReference>
<dbReference type="OrthoDB" id="3540796at2759"/>
<keyword evidence="3" id="KW-1185">Reference proteome</keyword>
<protein>
    <submittedName>
        <fullName evidence="2">Uncharacterized protein</fullName>
    </submittedName>
</protein>
<evidence type="ECO:0000313" key="2">
    <source>
        <dbReference type="EMBL" id="CZR58534.1"/>
    </source>
</evidence>
<feature type="region of interest" description="Disordered" evidence="1">
    <location>
        <begin position="1"/>
        <end position="24"/>
    </location>
</feature>